<dbReference type="AlphaFoldDB" id="D1PT68"/>
<sequence length="400" mass="45159">MACFLISQNILYIFVYKILSMKHVKTFLLIALLVLSIPVANAQRGRARAKKASADAVETPTQKLFNTMLPATAKVMFIDSIVVGKDEFVSKIPLVDAAGKLSAKRSDSKAMLLGQYENDFADRRLCAVGDTAGTSLHDQVLLGDGWSNPMRTNGIDEDDYPFQNFPFLCTDGVTLFFSAKGDNCIGGYDIFMTTYDSDKGEWYEPQNYGLPYNSTANDYLLAIDDLDSLGWLVSDRYQPEDSVCIYTFVPTYPRLDLTSEDLTHAQLEHYAKLTAISDTWEFGNRQEALARRKRMLANATAKQDNKTMAFVINDERVARSLSDFRTEAGRNLYKQLQELHTLQQATQARLNTLRQTYAAAEMSEKKTMTGEILQLEKDLLQQNADVKLLEKKIRKHELMP</sequence>
<gene>
    <name evidence="1" type="ORF">HMPREF0645_0153</name>
</gene>
<reference evidence="1 2" key="1">
    <citation type="submission" date="2009-10" db="EMBL/GenBank/DDBJ databases">
        <authorList>
            <person name="Qin X."/>
            <person name="Bachman B."/>
            <person name="Battles P."/>
            <person name="Bell A."/>
            <person name="Bess C."/>
            <person name="Bickham C."/>
            <person name="Chaboub L."/>
            <person name="Chen D."/>
            <person name="Coyle M."/>
            <person name="Deiros D.R."/>
            <person name="Dinh H."/>
            <person name="Forbes L."/>
            <person name="Fowler G."/>
            <person name="Francisco L."/>
            <person name="Fu Q."/>
            <person name="Gubbala S."/>
            <person name="Hale W."/>
            <person name="Han Y."/>
            <person name="Hemphill L."/>
            <person name="Highlander S.K."/>
            <person name="Hirani K."/>
            <person name="Hogues M."/>
            <person name="Jackson L."/>
            <person name="Jakkamsetti A."/>
            <person name="Javaid M."/>
            <person name="Jiang H."/>
            <person name="Korchina V."/>
            <person name="Kovar C."/>
            <person name="Lara F."/>
            <person name="Lee S."/>
            <person name="Mata R."/>
            <person name="Mathew T."/>
            <person name="Moen C."/>
            <person name="Morales K."/>
            <person name="Munidasa M."/>
            <person name="Nazareth L."/>
            <person name="Ngo R."/>
            <person name="Nguyen L."/>
            <person name="Okwuonu G."/>
            <person name="Ongeri F."/>
            <person name="Patil S."/>
            <person name="Petrosino J."/>
            <person name="Pham C."/>
            <person name="Pham P."/>
            <person name="Pu L.-L."/>
            <person name="Puazo M."/>
            <person name="Raj R."/>
            <person name="Reid J."/>
            <person name="Rouhana J."/>
            <person name="Saada N."/>
            <person name="Shang Y."/>
            <person name="Simmons D."/>
            <person name="Thornton R."/>
            <person name="Warren J."/>
            <person name="Weissenberger G."/>
            <person name="Zhang J."/>
            <person name="Zhang L."/>
            <person name="Zhou C."/>
            <person name="Zhu D."/>
            <person name="Muzny D."/>
            <person name="Worley K."/>
            <person name="Gibbs R."/>
        </authorList>
    </citation>
    <scope>NUCLEOTIDE SEQUENCE [LARGE SCALE GENOMIC DNA]</scope>
    <source>
        <strain evidence="1 2">DSM 17361</strain>
    </source>
</reference>
<evidence type="ECO:0000313" key="2">
    <source>
        <dbReference type="Proteomes" id="UP000003160"/>
    </source>
</evidence>
<dbReference type="Proteomes" id="UP000003160">
    <property type="component" value="Unassembled WGS sequence"/>
</dbReference>
<organism evidence="1 2">
    <name type="scientific">Hallella bergensis DSM 17361</name>
    <dbReference type="NCBI Taxonomy" id="585502"/>
    <lineage>
        <taxon>Bacteria</taxon>
        <taxon>Pseudomonadati</taxon>
        <taxon>Bacteroidota</taxon>
        <taxon>Bacteroidia</taxon>
        <taxon>Bacteroidales</taxon>
        <taxon>Prevotellaceae</taxon>
        <taxon>Hallella</taxon>
    </lineage>
</organism>
<keyword evidence="2" id="KW-1185">Reference proteome</keyword>
<comment type="caution">
    <text evidence="1">The sequence shown here is derived from an EMBL/GenBank/DDBJ whole genome shotgun (WGS) entry which is preliminary data.</text>
</comment>
<proteinExistence type="predicted"/>
<accession>D1PT68</accession>
<name>D1PT68_9BACT</name>
<evidence type="ECO:0008006" key="3">
    <source>
        <dbReference type="Google" id="ProtNLM"/>
    </source>
</evidence>
<evidence type="ECO:0000313" key="1">
    <source>
        <dbReference type="EMBL" id="EFA45415.1"/>
    </source>
</evidence>
<dbReference type="HOGENOM" id="CLU_045791_0_0_10"/>
<dbReference type="EMBL" id="ACKS01000010">
    <property type="protein sequence ID" value="EFA45415.1"/>
    <property type="molecule type" value="Genomic_DNA"/>
</dbReference>
<protein>
    <recommendedName>
        <fullName evidence="3">WD40-like protein</fullName>
    </recommendedName>
</protein>
<dbReference type="eggNOG" id="COG0457">
    <property type="taxonomic scope" value="Bacteria"/>
</dbReference>